<dbReference type="Gene3D" id="3.90.1720.10">
    <property type="entry name" value="endopeptidase domain like (from Nostoc punctiforme)"/>
    <property type="match status" value="1"/>
</dbReference>
<feature type="region of interest" description="Disordered" evidence="5">
    <location>
        <begin position="31"/>
        <end position="51"/>
    </location>
</feature>
<reference evidence="8 9" key="1">
    <citation type="submission" date="2024-09" db="EMBL/GenBank/DDBJ databases">
        <authorList>
            <person name="Sun Q."/>
            <person name="Mori K."/>
        </authorList>
    </citation>
    <scope>NUCLEOTIDE SEQUENCE [LARGE SCALE GENOMIC DNA]</scope>
    <source>
        <strain evidence="8 9">CCM 7759</strain>
    </source>
</reference>
<gene>
    <name evidence="8" type="ORF">ACFFK0_10385</name>
</gene>
<dbReference type="InterPro" id="IPR038765">
    <property type="entry name" value="Papain-like_cys_pep_sf"/>
</dbReference>
<feature type="region of interest" description="Disordered" evidence="5">
    <location>
        <begin position="152"/>
        <end position="203"/>
    </location>
</feature>
<keyword evidence="6" id="KW-0812">Transmembrane</keyword>
<dbReference type="InterPro" id="IPR051202">
    <property type="entry name" value="Peptidase_C40"/>
</dbReference>
<keyword evidence="4" id="KW-0788">Thiol protease</keyword>
<name>A0ABV6DJS0_9BACL</name>
<dbReference type="PANTHER" id="PTHR47053">
    <property type="entry name" value="MUREIN DD-ENDOPEPTIDASE MEPH-RELATED"/>
    <property type="match status" value="1"/>
</dbReference>
<comment type="similarity">
    <text evidence="1">Belongs to the peptidase C40 family.</text>
</comment>
<feature type="domain" description="NlpC/P60" evidence="7">
    <location>
        <begin position="536"/>
        <end position="672"/>
    </location>
</feature>
<protein>
    <submittedName>
        <fullName evidence="8">C40 family peptidase</fullName>
    </submittedName>
</protein>
<evidence type="ECO:0000256" key="4">
    <source>
        <dbReference type="ARBA" id="ARBA00022807"/>
    </source>
</evidence>
<organism evidence="8 9">
    <name type="scientific">Paenibacillus chartarius</name>
    <dbReference type="NCBI Taxonomy" id="747481"/>
    <lineage>
        <taxon>Bacteria</taxon>
        <taxon>Bacillati</taxon>
        <taxon>Bacillota</taxon>
        <taxon>Bacilli</taxon>
        <taxon>Bacillales</taxon>
        <taxon>Paenibacillaceae</taxon>
        <taxon>Paenibacillus</taxon>
    </lineage>
</organism>
<dbReference type="PANTHER" id="PTHR47053:SF1">
    <property type="entry name" value="MUREIN DD-ENDOPEPTIDASE MEPH-RELATED"/>
    <property type="match status" value="1"/>
</dbReference>
<evidence type="ECO:0000256" key="2">
    <source>
        <dbReference type="ARBA" id="ARBA00022670"/>
    </source>
</evidence>
<feature type="transmembrane region" description="Helical" evidence="6">
    <location>
        <begin position="310"/>
        <end position="331"/>
    </location>
</feature>
<evidence type="ECO:0000256" key="6">
    <source>
        <dbReference type="SAM" id="Phobius"/>
    </source>
</evidence>
<comment type="caution">
    <text evidence="8">The sequence shown here is derived from an EMBL/GenBank/DDBJ whole genome shotgun (WGS) entry which is preliminary data.</text>
</comment>
<feature type="compositionally biased region" description="Basic and acidic residues" evidence="5">
    <location>
        <begin position="162"/>
        <end position="176"/>
    </location>
</feature>
<dbReference type="InterPro" id="IPR000064">
    <property type="entry name" value="NLP_P60_dom"/>
</dbReference>
<dbReference type="SUPFAM" id="SSF54001">
    <property type="entry name" value="Cysteine proteinases"/>
    <property type="match status" value="1"/>
</dbReference>
<dbReference type="EMBL" id="JBHLWN010000039">
    <property type="protein sequence ID" value="MFC0212868.1"/>
    <property type="molecule type" value="Genomic_DNA"/>
</dbReference>
<sequence>MKEIKQRTVVKDIKRLNRNPRLMDRARKSIARFNRQTDDDKKPSQSPVEYAQHRSIGAAKKMMRAQIGMSVYVNNRLIRRIQKKLILPDTEMAMQQGVGNIQTEPSVTPNTRLTRRLSLRKPADGRYLLSSGSYLGKHRFIQSRVRARLLRSRTDSFPSQMNRDDGHSQPAGKKESFSASVPRYTSGRMNRHNRQSPEGMERRHFRKPFSRIPSVISKKTGYSIKRRERNFKKLTPIIKMGQHFGQGKNRSDAQTEGKANAIKEIQRAVQMAVSTRRSIQTAKAAARLNLFIIRMVVRAAALLVKGLTAVMGVGGSIIAILCIVMAIASVISSPFGIFMSGENTDADVKPLSRIVQEMDDEFAARLVEIQKSAGNVDRVEFHYLGSADNTRIDNWEDIIAVFAVKTVMDEKNGMDVVTLDATRIGIIRSVFWDMNPIESSVETIEHKESITVEHEDGSTSEETTTRYERILHITIASQTAEQQADQYKFTNEQRELMKEMLSTEFRPLMFAILGKDLDYGLTPDQLDIVQNHLPEGTRGSDAVKLALTRLGDPYSQPKAGQDHYTDCSYLVQWVYRQLGINLPRTAAEQAKFCVENGLIVSAADLVPGDLVFWSYEQNGRFMDITHVGIYAGDGKVVDASSSRGQVVYRNLFDSDKRVLYGRPHHSNQFPDLRD</sequence>
<dbReference type="Pfam" id="PF00877">
    <property type="entry name" value="NLPC_P60"/>
    <property type="match status" value="1"/>
</dbReference>
<evidence type="ECO:0000256" key="5">
    <source>
        <dbReference type="SAM" id="MobiDB-lite"/>
    </source>
</evidence>
<dbReference type="PROSITE" id="PS51935">
    <property type="entry name" value="NLPC_P60"/>
    <property type="match status" value="1"/>
</dbReference>
<keyword evidence="6" id="KW-0472">Membrane</keyword>
<keyword evidence="6" id="KW-1133">Transmembrane helix</keyword>
<keyword evidence="3" id="KW-0378">Hydrolase</keyword>
<dbReference type="RefSeq" id="WP_377470097.1">
    <property type="nucleotide sequence ID" value="NZ_JBHLWN010000039.1"/>
</dbReference>
<evidence type="ECO:0000313" key="8">
    <source>
        <dbReference type="EMBL" id="MFC0212868.1"/>
    </source>
</evidence>
<accession>A0ABV6DJS0</accession>
<evidence type="ECO:0000259" key="7">
    <source>
        <dbReference type="PROSITE" id="PS51935"/>
    </source>
</evidence>
<evidence type="ECO:0000256" key="3">
    <source>
        <dbReference type="ARBA" id="ARBA00022801"/>
    </source>
</evidence>
<dbReference type="Proteomes" id="UP001589776">
    <property type="component" value="Unassembled WGS sequence"/>
</dbReference>
<keyword evidence="9" id="KW-1185">Reference proteome</keyword>
<keyword evidence="2" id="KW-0645">Protease</keyword>
<proteinExistence type="inferred from homology"/>
<evidence type="ECO:0000256" key="1">
    <source>
        <dbReference type="ARBA" id="ARBA00007074"/>
    </source>
</evidence>
<evidence type="ECO:0000313" key="9">
    <source>
        <dbReference type="Proteomes" id="UP001589776"/>
    </source>
</evidence>